<reference evidence="5" key="1">
    <citation type="journal article" date="2019" name="Int. J. Syst. Evol. Microbiol.">
        <title>The Global Catalogue of Microorganisms (GCM) 10K type strain sequencing project: providing services to taxonomists for standard genome sequencing and annotation.</title>
        <authorList>
            <consortium name="The Broad Institute Genomics Platform"/>
            <consortium name="The Broad Institute Genome Sequencing Center for Infectious Disease"/>
            <person name="Wu L."/>
            <person name="Ma J."/>
        </authorList>
    </citation>
    <scope>NUCLEOTIDE SEQUENCE [LARGE SCALE GENOMIC DNA]</scope>
    <source>
        <strain evidence="5">JCM 4733</strain>
    </source>
</reference>
<keyword evidence="1" id="KW-0547">Nucleotide-binding</keyword>
<comment type="caution">
    <text evidence="4">The sequence shown here is derived from an EMBL/GenBank/DDBJ whole genome shotgun (WGS) entry which is preliminary data.</text>
</comment>
<dbReference type="RefSeq" id="WP_189894354.1">
    <property type="nucleotide sequence ID" value="NZ_BMVN01000056.1"/>
</dbReference>
<dbReference type="SMART" id="SM00421">
    <property type="entry name" value="HTH_LUXR"/>
    <property type="match status" value="1"/>
</dbReference>
<feature type="domain" description="HTH luxR-type" evidence="3">
    <location>
        <begin position="857"/>
        <end position="922"/>
    </location>
</feature>
<dbReference type="PRINTS" id="PR00038">
    <property type="entry name" value="HTHLUXR"/>
</dbReference>
<dbReference type="EMBL" id="BMVN01000056">
    <property type="protein sequence ID" value="GHA65834.1"/>
    <property type="molecule type" value="Genomic_DNA"/>
</dbReference>
<keyword evidence="2" id="KW-0067">ATP-binding</keyword>
<dbReference type="CDD" id="cd06170">
    <property type="entry name" value="LuxR_C_like"/>
    <property type="match status" value="1"/>
</dbReference>
<dbReference type="InterPro" id="IPR000792">
    <property type="entry name" value="Tscrpt_reg_LuxR_C"/>
</dbReference>
<dbReference type="InterPro" id="IPR036388">
    <property type="entry name" value="WH-like_DNA-bd_sf"/>
</dbReference>
<dbReference type="SUPFAM" id="SSF46894">
    <property type="entry name" value="C-terminal effector domain of the bipartite response regulators"/>
    <property type="match status" value="1"/>
</dbReference>
<organism evidence="4 5">
    <name type="scientific">Streptomyces canarius</name>
    <dbReference type="NCBI Taxonomy" id="285453"/>
    <lineage>
        <taxon>Bacteria</taxon>
        <taxon>Bacillati</taxon>
        <taxon>Actinomycetota</taxon>
        <taxon>Actinomycetes</taxon>
        <taxon>Kitasatosporales</taxon>
        <taxon>Streptomycetaceae</taxon>
        <taxon>Streptomyces</taxon>
    </lineage>
</organism>
<dbReference type="PANTHER" id="PTHR16305:SF35">
    <property type="entry name" value="TRANSCRIPTIONAL ACTIVATOR DOMAIN"/>
    <property type="match status" value="1"/>
</dbReference>
<sequence>MHDLDHPFRTASTRLIGRDKDLEFIRSHFSGSVHGAALLLSGEAGIGKTALLDAVAAQARSEGTRVLRSSGVQFEADVSYAGLNQLLVPLFESFDLLDPSHRDALKVAVGIGSGPPPNRLLTSTAALLLLRRIAQDTPLLIVVDDLPWLDRPTTSVLGFVARRLVGSRIGFLAASRVTSDSFFESSGLLEHRLQSLDEASSAELLAEAHPDLSHAIRRRIAAEAHGNPLALVELPTALDREQRTAPTAVPSVLPLSERLQALFAARVADLPEASRELLLIAALEGTGDLAVIEAAAGRRAAVDLLESAERDRLVAISAGSRRLSFRHPLIGFAVVAQASAADRRRAHQGLAAVLTDQPERRAHHLGEATTGPDETVAELLEQAARLRLGRGDALGAMAALTRAAGLSPSSADESRRLAEAAYIGTDAGGGMADASSLLVGARRADPATREESLHAAAASALLLINEEGDVNTAHRLLVGAIEAGGHGYDASDDALVEALFTLITLCWYSGDPEKWAPLFRALDRMTPAPPDLLWVCAQTFADPARTGYRALELLDTLLDDIGDATQVVRVSTCAVYPDRLADVREASLRLVEQGRAGTAPVRRHLSALIHLCLDDYYKGRWDEAVKLAGEGLSLCEDYGYPFFACKFQFVQALVAGARGDVVTSDALSEEIVGWAVPRGAHGARALAFHARCLAALGSGDFDGAFRHATAINPLTPLAPYLPHAMTGALDLVEAAVRSGRSADAATHTAALRESAMARLSPRLHMHVLACEALTTSDGDALGLFEQALSLLDPDDWPFDVARVRLFYGERLRRRRVTRKAREQLVQAAQTFEKLGAAPWAARATAELHASGRATSATVQGKGALTAQEFEIATLAATGLTNKQIGERLFLSHRTIGTHLYQIYPKLGINSRAALRDALAALELEDVD</sequence>
<dbReference type="Gene3D" id="3.40.50.300">
    <property type="entry name" value="P-loop containing nucleotide triphosphate hydrolases"/>
    <property type="match status" value="1"/>
</dbReference>
<dbReference type="Pfam" id="PF00196">
    <property type="entry name" value="GerE"/>
    <property type="match status" value="1"/>
</dbReference>
<dbReference type="InterPro" id="IPR027417">
    <property type="entry name" value="P-loop_NTPase"/>
</dbReference>
<evidence type="ECO:0000313" key="5">
    <source>
        <dbReference type="Proteomes" id="UP000653644"/>
    </source>
</evidence>
<dbReference type="Pfam" id="PF13191">
    <property type="entry name" value="AAA_16"/>
    <property type="match status" value="1"/>
</dbReference>
<protein>
    <submittedName>
        <fullName evidence="4">LuxR family transcriptional regulator</fullName>
    </submittedName>
</protein>
<dbReference type="InterPro" id="IPR041664">
    <property type="entry name" value="AAA_16"/>
</dbReference>
<evidence type="ECO:0000256" key="2">
    <source>
        <dbReference type="ARBA" id="ARBA00022840"/>
    </source>
</evidence>
<gene>
    <name evidence="4" type="ORF">GCM10010345_82160</name>
</gene>
<dbReference type="PANTHER" id="PTHR16305">
    <property type="entry name" value="TESTICULAR SOLUBLE ADENYLYL CYCLASE"/>
    <property type="match status" value="1"/>
</dbReference>
<accession>A0ABQ3D9U9</accession>
<evidence type="ECO:0000259" key="3">
    <source>
        <dbReference type="PROSITE" id="PS50043"/>
    </source>
</evidence>
<dbReference type="SUPFAM" id="SSF52540">
    <property type="entry name" value="P-loop containing nucleoside triphosphate hydrolases"/>
    <property type="match status" value="1"/>
</dbReference>
<dbReference type="PROSITE" id="PS50043">
    <property type="entry name" value="HTH_LUXR_2"/>
    <property type="match status" value="1"/>
</dbReference>
<dbReference type="Proteomes" id="UP000653644">
    <property type="component" value="Unassembled WGS sequence"/>
</dbReference>
<evidence type="ECO:0000313" key="4">
    <source>
        <dbReference type="EMBL" id="GHA65834.1"/>
    </source>
</evidence>
<keyword evidence="5" id="KW-1185">Reference proteome</keyword>
<evidence type="ECO:0000256" key="1">
    <source>
        <dbReference type="ARBA" id="ARBA00022741"/>
    </source>
</evidence>
<proteinExistence type="predicted"/>
<dbReference type="Gene3D" id="1.10.10.10">
    <property type="entry name" value="Winged helix-like DNA-binding domain superfamily/Winged helix DNA-binding domain"/>
    <property type="match status" value="1"/>
</dbReference>
<dbReference type="InterPro" id="IPR016032">
    <property type="entry name" value="Sig_transdc_resp-reg_C-effctor"/>
</dbReference>
<name>A0ABQ3D9U9_9ACTN</name>